<evidence type="ECO:0000259" key="1">
    <source>
        <dbReference type="Pfam" id="PF16291"/>
    </source>
</evidence>
<name>A0ABW3S1K9_9BACL</name>
<dbReference type="RefSeq" id="WP_379320568.1">
    <property type="nucleotide sequence ID" value="NZ_JBHTLM010000014.1"/>
</dbReference>
<dbReference type="InterPro" id="IPR011008">
    <property type="entry name" value="Dimeric_a/b-barrel"/>
</dbReference>
<sequence length="172" mass="19461">MLIKLIQCTVNEDSKKAFHIAQSGWSSQLAAAPGFKAQVGGWNQLNVNDAIIVAFWESHGAYQHFMTELHDQIMNENQQSGSYEKIEISLGNAEKRECDIDSMDLKILTGLTLLDDSTGHTLDDQLREKSLLMMQMNNNAVPKRLLLQNVQDKLGYNVEARIDLEPDWHVFS</sequence>
<accession>A0ABW3S1K9</accession>
<dbReference type="SUPFAM" id="SSF54909">
    <property type="entry name" value="Dimeric alpha+beta barrel"/>
    <property type="match status" value="1"/>
</dbReference>
<gene>
    <name evidence="2" type="ORF">ACFQ3W_17675</name>
</gene>
<keyword evidence="3" id="KW-1185">Reference proteome</keyword>
<comment type="caution">
    <text evidence="2">The sequence shown here is derived from an EMBL/GenBank/DDBJ whole genome shotgun (WGS) entry which is preliminary data.</text>
</comment>
<dbReference type="EMBL" id="JBHTLM010000014">
    <property type="protein sequence ID" value="MFD1178122.1"/>
    <property type="molecule type" value="Genomic_DNA"/>
</dbReference>
<dbReference type="InterPro" id="IPR032555">
    <property type="entry name" value="DUF4937"/>
</dbReference>
<reference evidence="3" key="1">
    <citation type="journal article" date="2019" name="Int. J. Syst. Evol. Microbiol.">
        <title>The Global Catalogue of Microorganisms (GCM) 10K type strain sequencing project: providing services to taxonomists for standard genome sequencing and annotation.</title>
        <authorList>
            <consortium name="The Broad Institute Genomics Platform"/>
            <consortium name="The Broad Institute Genome Sequencing Center for Infectious Disease"/>
            <person name="Wu L."/>
            <person name="Ma J."/>
        </authorList>
    </citation>
    <scope>NUCLEOTIDE SEQUENCE [LARGE SCALE GENOMIC DNA]</scope>
    <source>
        <strain evidence="3">CCUG 59189</strain>
    </source>
</reference>
<proteinExistence type="predicted"/>
<dbReference type="Pfam" id="PF16291">
    <property type="entry name" value="DUF4937"/>
    <property type="match status" value="1"/>
</dbReference>
<evidence type="ECO:0000313" key="2">
    <source>
        <dbReference type="EMBL" id="MFD1178122.1"/>
    </source>
</evidence>
<dbReference type="Proteomes" id="UP001597262">
    <property type="component" value="Unassembled WGS sequence"/>
</dbReference>
<feature type="domain" description="DUF4937" evidence="1">
    <location>
        <begin position="2"/>
        <end position="89"/>
    </location>
</feature>
<organism evidence="2 3">
    <name type="scientific">Paenibacillus puldeungensis</name>
    <dbReference type="NCBI Taxonomy" id="696536"/>
    <lineage>
        <taxon>Bacteria</taxon>
        <taxon>Bacillati</taxon>
        <taxon>Bacillota</taxon>
        <taxon>Bacilli</taxon>
        <taxon>Bacillales</taxon>
        <taxon>Paenibacillaceae</taxon>
        <taxon>Paenibacillus</taxon>
    </lineage>
</organism>
<protein>
    <submittedName>
        <fullName evidence="2">DUF4937 domain-containing protein</fullName>
    </submittedName>
</protein>
<evidence type="ECO:0000313" key="3">
    <source>
        <dbReference type="Proteomes" id="UP001597262"/>
    </source>
</evidence>